<comment type="caution">
    <text evidence="3">The sequence shown here is derived from an EMBL/GenBank/DDBJ whole genome shotgun (WGS) entry which is preliminary data.</text>
</comment>
<feature type="region of interest" description="Disordered" evidence="1">
    <location>
        <begin position="22"/>
        <end position="67"/>
    </location>
</feature>
<dbReference type="PANTHER" id="PTHR38792">
    <property type="entry name" value="BNR/ASP-BOX REPEAT DOMAIN PROTEIN (AFU_ORTHOLOGUE AFUA_7G06430)-RELATED"/>
    <property type="match status" value="1"/>
</dbReference>
<dbReference type="EMBL" id="JAGMVJ010000021">
    <property type="protein sequence ID" value="KAH7074237.1"/>
    <property type="molecule type" value="Genomic_DNA"/>
</dbReference>
<feature type="compositionally biased region" description="Acidic residues" evidence="1">
    <location>
        <begin position="22"/>
        <end position="38"/>
    </location>
</feature>
<name>A0A8K0QXE6_9PLEO</name>
<dbReference type="PROSITE" id="PS51257">
    <property type="entry name" value="PROKAR_LIPOPROTEIN"/>
    <property type="match status" value="1"/>
</dbReference>
<keyword evidence="4" id="KW-1185">Reference proteome</keyword>
<evidence type="ECO:0000256" key="2">
    <source>
        <dbReference type="SAM" id="SignalP"/>
    </source>
</evidence>
<dbReference type="PANTHER" id="PTHR38792:SF3">
    <property type="entry name" value="BNR_ASP-BOX REPEAT DOMAIN PROTEIN (AFU_ORTHOLOGUE AFUA_7G06430)-RELATED"/>
    <property type="match status" value="1"/>
</dbReference>
<evidence type="ECO:0008006" key="5">
    <source>
        <dbReference type="Google" id="ProtNLM"/>
    </source>
</evidence>
<feature type="signal peptide" evidence="2">
    <location>
        <begin position="1"/>
        <end position="19"/>
    </location>
</feature>
<evidence type="ECO:0000313" key="3">
    <source>
        <dbReference type="EMBL" id="KAH7074237.1"/>
    </source>
</evidence>
<gene>
    <name evidence="3" type="ORF">FB567DRAFT_479748</name>
</gene>
<evidence type="ECO:0000313" key="4">
    <source>
        <dbReference type="Proteomes" id="UP000813461"/>
    </source>
</evidence>
<dbReference type="AlphaFoldDB" id="A0A8K0QXE6"/>
<dbReference type="Proteomes" id="UP000813461">
    <property type="component" value="Unassembled WGS sequence"/>
</dbReference>
<protein>
    <recommendedName>
        <fullName evidence="5">Glycoside hydrolase family 93 protein</fullName>
    </recommendedName>
</protein>
<feature type="compositionally biased region" description="Polar residues" evidence="1">
    <location>
        <begin position="43"/>
        <end position="54"/>
    </location>
</feature>
<dbReference type="OrthoDB" id="2130735at2759"/>
<dbReference type="SUPFAM" id="SSF50939">
    <property type="entry name" value="Sialidases"/>
    <property type="match status" value="1"/>
</dbReference>
<organism evidence="3 4">
    <name type="scientific">Paraphoma chrysanthemicola</name>
    <dbReference type="NCBI Taxonomy" id="798071"/>
    <lineage>
        <taxon>Eukaryota</taxon>
        <taxon>Fungi</taxon>
        <taxon>Dikarya</taxon>
        <taxon>Ascomycota</taxon>
        <taxon>Pezizomycotina</taxon>
        <taxon>Dothideomycetes</taxon>
        <taxon>Pleosporomycetidae</taxon>
        <taxon>Pleosporales</taxon>
        <taxon>Pleosporineae</taxon>
        <taxon>Phaeosphaeriaceae</taxon>
        <taxon>Paraphoma</taxon>
    </lineage>
</organism>
<proteinExistence type="predicted"/>
<sequence>MRAISVFLLLVLFACAVKAQWDDPDWPDDPDDDDPDDDGPWRPSSTRGRPTPTRQSEDPPEPTPTGVETFANVTVYQPDDASHHLTSPRTENLPNNTILSVWNDLKQANNTLQVYRSTNNGFSWYAHGTVQSTVAGRKLLEPHLLFVEGSWSSETDVTLLAVNAVDEKSTNIELYASWDQGATWEFVHRIAEGGAVGAKAVGEPYMMFHDQRLTVYYSDGRDSQHAGKVSQQSAADMWDTWGTAIDVVAKIAPADQASAASAAKLPNNQYIIAFEASQSGNSSNVAVPVQYKIAASPENAGTELPLDVTTASGLKPQGAPFVTWSSLGGANGTIILSDSSSNSLFINQALGTGLWKVISTVAGRAYGREVRIVPDDKRALRITGGSEGKGRSSDVLVTIVDLEKALAAAA</sequence>
<accession>A0A8K0QXE6</accession>
<dbReference type="Gene3D" id="2.120.10.10">
    <property type="match status" value="1"/>
</dbReference>
<keyword evidence="2" id="KW-0732">Signal</keyword>
<feature type="chain" id="PRO_5035450583" description="Glycoside hydrolase family 93 protein" evidence="2">
    <location>
        <begin position="20"/>
        <end position="410"/>
    </location>
</feature>
<reference evidence="3" key="1">
    <citation type="journal article" date="2021" name="Nat. Commun.">
        <title>Genetic determinants of endophytism in the Arabidopsis root mycobiome.</title>
        <authorList>
            <person name="Mesny F."/>
            <person name="Miyauchi S."/>
            <person name="Thiergart T."/>
            <person name="Pickel B."/>
            <person name="Atanasova L."/>
            <person name="Karlsson M."/>
            <person name="Huettel B."/>
            <person name="Barry K.W."/>
            <person name="Haridas S."/>
            <person name="Chen C."/>
            <person name="Bauer D."/>
            <person name="Andreopoulos W."/>
            <person name="Pangilinan J."/>
            <person name="LaButti K."/>
            <person name="Riley R."/>
            <person name="Lipzen A."/>
            <person name="Clum A."/>
            <person name="Drula E."/>
            <person name="Henrissat B."/>
            <person name="Kohler A."/>
            <person name="Grigoriev I.V."/>
            <person name="Martin F.M."/>
            <person name="Hacquard S."/>
        </authorList>
    </citation>
    <scope>NUCLEOTIDE SEQUENCE</scope>
    <source>
        <strain evidence="3">MPI-SDFR-AT-0120</strain>
    </source>
</reference>
<evidence type="ECO:0000256" key="1">
    <source>
        <dbReference type="SAM" id="MobiDB-lite"/>
    </source>
</evidence>
<dbReference type="InterPro" id="IPR036278">
    <property type="entry name" value="Sialidase_sf"/>
</dbReference>